<dbReference type="EMBL" id="OR575930">
    <property type="protein sequence ID" value="WOZ57534.1"/>
    <property type="molecule type" value="Genomic_DNA"/>
</dbReference>
<dbReference type="Proteomes" id="UP001305174">
    <property type="component" value="Segment"/>
</dbReference>
<proteinExistence type="predicted"/>
<reference evidence="2" key="1">
    <citation type="submission" date="2024-05" db="EMBL/GenBank/DDBJ databases">
        <authorList>
            <person name="Tikunov A.Y."/>
            <person name="Morozova V.V."/>
            <person name="Kozlova Y.N."/>
            <person name="Tikunova N.V."/>
            <person name="Babkin I.V."/>
        </authorList>
    </citation>
    <scope>NUCLEOTIDE SEQUENCE [LARGE SCALE GENOMIC DNA]</scope>
</reference>
<evidence type="ECO:0000313" key="2">
    <source>
        <dbReference type="Proteomes" id="UP001305174"/>
    </source>
</evidence>
<sequence>MQQDEWKEPTRNDFTLPIFLQELQNRCRMRDKTATLQVLEVIPGFEYLILVHSSNGIEGYTLDLMHASYYNTYGTL</sequence>
<accession>A0AAX4G6P0</accession>
<organism evidence="1 2">
    <name type="scientific">Pseudomonas phage vB_PseuGesM_254</name>
    <dbReference type="NCBI Taxonomy" id="3092638"/>
    <lineage>
        <taxon>Viruses</taxon>
        <taxon>Duplodnaviria</taxon>
        <taxon>Heunggongvirae</taxon>
        <taxon>Uroviricota</taxon>
        <taxon>Caudoviricetes</taxon>
        <taxon>Vandenendeviridae</taxon>
        <taxon>Chemalvirus</taxon>
        <taxon>Chemalvirus PseuGes254</taxon>
    </lineage>
</organism>
<name>A0AAX4G6P0_9CAUD</name>
<protein>
    <submittedName>
        <fullName evidence="1">Uncharacterized protein</fullName>
    </submittedName>
</protein>
<evidence type="ECO:0000313" key="1">
    <source>
        <dbReference type="EMBL" id="WOZ57534.1"/>
    </source>
</evidence>
<keyword evidence="2" id="KW-1185">Reference proteome</keyword>